<accession>A0A2M4D6X3</accession>
<name>A0A2M4D6X3_ANODA</name>
<proteinExistence type="predicted"/>
<dbReference type="AlphaFoldDB" id="A0A2M4D6X3"/>
<evidence type="ECO:0000256" key="1">
    <source>
        <dbReference type="SAM" id="SignalP"/>
    </source>
</evidence>
<feature type="chain" id="PRO_5014759902" evidence="1">
    <location>
        <begin position="23"/>
        <end position="83"/>
    </location>
</feature>
<feature type="signal peptide" evidence="1">
    <location>
        <begin position="1"/>
        <end position="22"/>
    </location>
</feature>
<evidence type="ECO:0000313" key="2">
    <source>
        <dbReference type="EMBL" id="MBW73299.1"/>
    </source>
</evidence>
<reference evidence="2" key="1">
    <citation type="submission" date="2018-01" db="EMBL/GenBank/DDBJ databases">
        <title>An insight into the sialome of Amazonian anophelines.</title>
        <authorList>
            <person name="Ribeiro J.M."/>
            <person name="Scarpassa V."/>
            <person name="Calvo E."/>
        </authorList>
    </citation>
    <scope>NUCLEOTIDE SEQUENCE</scope>
</reference>
<dbReference type="EMBL" id="GGFL01009121">
    <property type="protein sequence ID" value="MBW73299.1"/>
    <property type="molecule type" value="Transcribed_RNA"/>
</dbReference>
<keyword evidence="1" id="KW-0732">Signal</keyword>
<organism evidence="2">
    <name type="scientific">Anopheles darlingi</name>
    <name type="common">Mosquito</name>
    <dbReference type="NCBI Taxonomy" id="43151"/>
    <lineage>
        <taxon>Eukaryota</taxon>
        <taxon>Metazoa</taxon>
        <taxon>Ecdysozoa</taxon>
        <taxon>Arthropoda</taxon>
        <taxon>Hexapoda</taxon>
        <taxon>Insecta</taxon>
        <taxon>Pterygota</taxon>
        <taxon>Neoptera</taxon>
        <taxon>Endopterygota</taxon>
        <taxon>Diptera</taxon>
        <taxon>Nematocera</taxon>
        <taxon>Culicoidea</taxon>
        <taxon>Culicidae</taxon>
        <taxon>Anophelinae</taxon>
        <taxon>Anopheles</taxon>
    </lineage>
</organism>
<protein>
    <submittedName>
        <fullName evidence="2">Putative secreted protein</fullName>
    </submittedName>
</protein>
<sequence length="83" mass="9135">MAIGSSTSTMYVLFLATNLISALSEFGGLVECCERKSSRMSVSASRCNESYFARKAQLSVVWIRCRQKPTVACVRLIHVSPVT</sequence>